<name>A0ACC1DFV6_9NEOP</name>
<proteinExistence type="predicted"/>
<accession>A0ACC1DFV6</accession>
<sequence length="527" mass="59481">MSTVPAKEGSKFKLQQAPPMHVDARSRLRIQISNTRYGRLRRPYTFGPAKMDVKVNGSLVSVVRVEPTFMTPVLNINDANEKRLLRVKGPISTQGIADFEIFTNNKTRVGCIQKQWSGFMQEAFTNADSFLLTFPVDLDVRVKAAIIGTCFLISVADCFQRRRVVCVIIVIHLSKTSSSGMEQLLGLNTLHVRQKHTVFVGNKYVVCSPSGEVLFYAKEDAGFFSVARGKNRPFYIDIYDTQNKLVIGLRRPYTFGPDKMDVTVNGSLASVVRQELTLMKPVLNINDANDRHVLRVKGPAMALQGNADYEIFTSNKTRIGCIEKQWSGFMREAFTDADNFRLTFPKDLDVRFKAAIIGTSFLILQTACRAGSLWCVCDNCDVVGLRRPFNVGRDKMDVTVNGSLASVVRQERTWMKPVLSINDANNGHVLRVKGPIMLAFQGGADFEIFSTNKTRIGCIQKQWSGFWRETFTDADNFQLTFPEDLDVRFKAAIIGTSFLIDFLYYENALVKSISAQVWYKDNETWQH</sequence>
<dbReference type="EMBL" id="CM034389">
    <property type="protein sequence ID" value="KAJ0182843.1"/>
    <property type="molecule type" value="Genomic_DNA"/>
</dbReference>
<keyword evidence="2" id="KW-1185">Reference proteome</keyword>
<organism evidence="1 2">
    <name type="scientific">Dendrolimus kikuchii</name>
    <dbReference type="NCBI Taxonomy" id="765133"/>
    <lineage>
        <taxon>Eukaryota</taxon>
        <taxon>Metazoa</taxon>
        <taxon>Ecdysozoa</taxon>
        <taxon>Arthropoda</taxon>
        <taxon>Hexapoda</taxon>
        <taxon>Insecta</taxon>
        <taxon>Pterygota</taxon>
        <taxon>Neoptera</taxon>
        <taxon>Endopterygota</taxon>
        <taxon>Lepidoptera</taxon>
        <taxon>Glossata</taxon>
        <taxon>Ditrysia</taxon>
        <taxon>Bombycoidea</taxon>
        <taxon>Lasiocampidae</taxon>
        <taxon>Dendrolimus</taxon>
    </lineage>
</organism>
<evidence type="ECO:0000313" key="2">
    <source>
        <dbReference type="Proteomes" id="UP000824533"/>
    </source>
</evidence>
<comment type="caution">
    <text evidence="1">The sequence shown here is derived from an EMBL/GenBank/DDBJ whole genome shotgun (WGS) entry which is preliminary data.</text>
</comment>
<dbReference type="Proteomes" id="UP000824533">
    <property type="component" value="Linkage Group LG03"/>
</dbReference>
<evidence type="ECO:0000313" key="1">
    <source>
        <dbReference type="EMBL" id="KAJ0182843.1"/>
    </source>
</evidence>
<gene>
    <name evidence="1" type="ORF">K1T71_002212</name>
</gene>
<protein>
    <submittedName>
        <fullName evidence="1">Uncharacterized protein</fullName>
    </submittedName>
</protein>
<reference evidence="1 2" key="1">
    <citation type="journal article" date="2021" name="Front. Genet.">
        <title>Chromosome-Level Genome Assembly Reveals Significant Gene Expansion in the Toll and IMD Signaling Pathways of Dendrolimus kikuchii.</title>
        <authorList>
            <person name="Zhou J."/>
            <person name="Wu P."/>
            <person name="Xiong Z."/>
            <person name="Liu N."/>
            <person name="Zhao N."/>
            <person name="Ji M."/>
            <person name="Qiu Y."/>
            <person name="Yang B."/>
        </authorList>
    </citation>
    <scope>NUCLEOTIDE SEQUENCE [LARGE SCALE GENOMIC DNA]</scope>
    <source>
        <strain evidence="1">Ann1</strain>
    </source>
</reference>